<dbReference type="AlphaFoldDB" id="A0AA39UH33"/>
<dbReference type="EMBL" id="JAUEPR010000007">
    <property type="protein sequence ID" value="KAK0482279.1"/>
    <property type="molecule type" value="Genomic_DNA"/>
</dbReference>
<dbReference type="Proteomes" id="UP001175227">
    <property type="component" value="Unassembled WGS sequence"/>
</dbReference>
<gene>
    <name evidence="2" type="ORF">IW261DRAFT_1026632</name>
</gene>
<evidence type="ECO:0000256" key="1">
    <source>
        <dbReference type="SAM" id="SignalP"/>
    </source>
</evidence>
<name>A0AA39UH33_9AGAR</name>
<sequence length="107" mass="11571">MVVCGRSKPVVRILVLFWLLCADSMRRCWCDPCVEMGGIAHAPATGQNIFVRGGYNTTDCGREGDNAISVAGEQIPNAAKSPSQRVRILTLWASSSIPPTVGIRLVR</sequence>
<comment type="caution">
    <text evidence="2">The sequence shown here is derived from an EMBL/GenBank/DDBJ whole genome shotgun (WGS) entry which is preliminary data.</text>
</comment>
<proteinExistence type="predicted"/>
<feature type="chain" id="PRO_5041331452" description="Pectate lyase" evidence="1">
    <location>
        <begin position="31"/>
        <end position="107"/>
    </location>
</feature>
<keyword evidence="3" id="KW-1185">Reference proteome</keyword>
<feature type="signal peptide" evidence="1">
    <location>
        <begin position="1"/>
        <end position="30"/>
    </location>
</feature>
<accession>A0AA39UH33</accession>
<evidence type="ECO:0000313" key="3">
    <source>
        <dbReference type="Proteomes" id="UP001175227"/>
    </source>
</evidence>
<protein>
    <recommendedName>
        <fullName evidence="4">Pectate lyase</fullName>
    </recommendedName>
</protein>
<organism evidence="2 3">
    <name type="scientific">Armillaria novae-zelandiae</name>
    <dbReference type="NCBI Taxonomy" id="153914"/>
    <lineage>
        <taxon>Eukaryota</taxon>
        <taxon>Fungi</taxon>
        <taxon>Dikarya</taxon>
        <taxon>Basidiomycota</taxon>
        <taxon>Agaricomycotina</taxon>
        <taxon>Agaricomycetes</taxon>
        <taxon>Agaricomycetidae</taxon>
        <taxon>Agaricales</taxon>
        <taxon>Marasmiineae</taxon>
        <taxon>Physalacriaceae</taxon>
        <taxon>Armillaria</taxon>
    </lineage>
</organism>
<reference evidence="2" key="1">
    <citation type="submission" date="2023-06" db="EMBL/GenBank/DDBJ databases">
        <authorList>
            <consortium name="Lawrence Berkeley National Laboratory"/>
            <person name="Ahrendt S."/>
            <person name="Sahu N."/>
            <person name="Indic B."/>
            <person name="Wong-Bajracharya J."/>
            <person name="Merenyi Z."/>
            <person name="Ke H.-M."/>
            <person name="Monk M."/>
            <person name="Kocsube S."/>
            <person name="Drula E."/>
            <person name="Lipzen A."/>
            <person name="Balint B."/>
            <person name="Henrissat B."/>
            <person name="Andreopoulos B."/>
            <person name="Martin F.M."/>
            <person name="Harder C.B."/>
            <person name="Rigling D."/>
            <person name="Ford K.L."/>
            <person name="Foster G.D."/>
            <person name="Pangilinan J."/>
            <person name="Papanicolaou A."/>
            <person name="Barry K."/>
            <person name="LaButti K."/>
            <person name="Viragh M."/>
            <person name="Koriabine M."/>
            <person name="Yan M."/>
            <person name="Riley R."/>
            <person name="Champramary S."/>
            <person name="Plett K.L."/>
            <person name="Tsai I.J."/>
            <person name="Slot J."/>
            <person name="Sipos G."/>
            <person name="Plett J."/>
            <person name="Nagy L.G."/>
            <person name="Grigoriev I.V."/>
        </authorList>
    </citation>
    <scope>NUCLEOTIDE SEQUENCE</scope>
    <source>
        <strain evidence="2">ICMP 16352</strain>
    </source>
</reference>
<evidence type="ECO:0000313" key="2">
    <source>
        <dbReference type="EMBL" id="KAK0482279.1"/>
    </source>
</evidence>
<evidence type="ECO:0008006" key="4">
    <source>
        <dbReference type="Google" id="ProtNLM"/>
    </source>
</evidence>
<keyword evidence="1" id="KW-0732">Signal</keyword>